<reference evidence="2" key="1">
    <citation type="submission" date="2019-11" db="EMBL/GenBank/DDBJ databases">
        <title>Microbial mats filling the niche in hypersaline microbial mats.</title>
        <authorList>
            <person name="Wong H.L."/>
            <person name="Macleod F.I."/>
            <person name="White R.A. III"/>
            <person name="Burns B.P."/>
        </authorList>
    </citation>
    <scope>NUCLEOTIDE SEQUENCE</scope>
    <source>
        <strain evidence="2">Bin_327</strain>
    </source>
</reference>
<dbReference type="EMBL" id="WJKJ01000115">
    <property type="protein sequence ID" value="MBD3364292.1"/>
    <property type="molecule type" value="Genomic_DNA"/>
</dbReference>
<comment type="caution">
    <text evidence="2">The sequence shown here is derived from an EMBL/GenBank/DDBJ whole genome shotgun (WGS) entry which is preliminary data.</text>
</comment>
<name>A0A9D5K8J5_UNCW3</name>
<proteinExistence type="predicted"/>
<gene>
    <name evidence="2" type="ORF">GF359_03660</name>
</gene>
<dbReference type="InterPro" id="IPR014960">
    <property type="entry name" value="DUF1828"/>
</dbReference>
<sequence>MVIETIEHDFKKKICEQLKLEPEGIDRYRIFTPFMFDDGDHLVIVLKRSDGQWILSDEGHTYMHLTYSIPEKYLQRGGRQGIITNALSMFDVEDRDGELRLGIHEDRYGDALYSFIQALVKISDVSYLSREWVRSTFMDDFRVFIEERIPENRRIFKWHDPERDPEGKYIVDCRVNGLKRPLFIFALQNDSHVRDATISILKFEQWRILSHPIGIFENQIDINRKVLARFSDVCEKQFSSLIANKPRISDYLGREFSET</sequence>
<dbReference type="Proteomes" id="UP000630660">
    <property type="component" value="Unassembled WGS sequence"/>
</dbReference>
<evidence type="ECO:0000313" key="3">
    <source>
        <dbReference type="Proteomes" id="UP000630660"/>
    </source>
</evidence>
<accession>A0A9D5K8J5</accession>
<dbReference type="AlphaFoldDB" id="A0A9D5K8J5"/>
<dbReference type="Pfam" id="PF08861">
    <property type="entry name" value="DUF1828"/>
    <property type="match status" value="1"/>
</dbReference>
<evidence type="ECO:0000259" key="1">
    <source>
        <dbReference type="Pfam" id="PF08861"/>
    </source>
</evidence>
<feature type="domain" description="DUF1828" evidence="1">
    <location>
        <begin position="32"/>
        <end position="122"/>
    </location>
</feature>
<organism evidence="2 3">
    <name type="scientific">candidate division WOR-3 bacterium</name>
    <dbReference type="NCBI Taxonomy" id="2052148"/>
    <lineage>
        <taxon>Bacteria</taxon>
        <taxon>Bacteria division WOR-3</taxon>
    </lineage>
</organism>
<protein>
    <submittedName>
        <fullName evidence="2">DUF1828 domain-containing protein</fullName>
    </submittedName>
</protein>
<evidence type="ECO:0000313" key="2">
    <source>
        <dbReference type="EMBL" id="MBD3364292.1"/>
    </source>
</evidence>